<dbReference type="PANTHER" id="PTHR12110:SF21">
    <property type="entry name" value="XYLOSE ISOMERASE-LIKE TIM BARREL DOMAIN-CONTAINING PROTEIN"/>
    <property type="match status" value="1"/>
</dbReference>
<dbReference type="Gene3D" id="3.20.20.150">
    <property type="entry name" value="Divalent-metal-dependent TIM barrel enzymes"/>
    <property type="match status" value="1"/>
</dbReference>
<evidence type="ECO:0000313" key="2">
    <source>
        <dbReference type="EMBL" id="MFB5189195.1"/>
    </source>
</evidence>
<evidence type="ECO:0000259" key="1">
    <source>
        <dbReference type="Pfam" id="PF01261"/>
    </source>
</evidence>
<dbReference type="Proteomes" id="UP001579974">
    <property type="component" value="Unassembled WGS sequence"/>
</dbReference>
<dbReference type="PANTHER" id="PTHR12110">
    <property type="entry name" value="HYDROXYPYRUVATE ISOMERASE"/>
    <property type="match status" value="1"/>
</dbReference>
<feature type="domain" description="Xylose isomerase-like TIM barrel" evidence="1">
    <location>
        <begin position="20"/>
        <end position="257"/>
    </location>
</feature>
<sequence>MDVGIVTRSFPELTNAEAAELIASAGFRWIELCFSQTDSNYWVYNGRSDLTDLSDAKSKAIVSEYRNRGLEITSLGVFTNLLEPDDVQWKENLAYFDRLMEIAAVNEIPVVATECGFIPGHRGINADFFESRFARLCSALQWLTERASQYDLDVALEPCVLDVVPSAKRAVDLIQQVGSKRLKILLDPANFIANNTEEEMFLHLSPYVAYFHGKDRDVNAAKGCAVGDGHIDWHKFIECYQRCTPGVPFILEYVTRDNFCDIRDRVLALEREVTTSMPQ</sequence>
<dbReference type="InterPro" id="IPR013022">
    <property type="entry name" value="Xyl_isomerase-like_TIM-brl"/>
</dbReference>
<dbReference type="EMBL" id="JBDXSU010000002">
    <property type="protein sequence ID" value="MFB5189195.1"/>
    <property type="molecule type" value="Genomic_DNA"/>
</dbReference>
<dbReference type="InterPro" id="IPR050312">
    <property type="entry name" value="IolE/XylAMocC-like"/>
</dbReference>
<comment type="caution">
    <text evidence="2">The sequence shown here is derived from an EMBL/GenBank/DDBJ whole genome shotgun (WGS) entry which is preliminary data.</text>
</comment>
<keyword evidence="3" id="KW-1185">Reference proteome</keyword>
<reference evidence="2 3" key="1">
    <citation type="journal article" date="2024" name="Int. J. Mol. Sci.">
        <title>Exploration of Alicyclobacillus spp. Genome in Search of Antibiotic Resistance.</title>
        <authorList>
            <person name="Bucka-Kolendo J."/>
            <person name="Kiousi D.E."/>
            <person name="Dekowska A."/>
            <person name="Mikolajczuk-Szczyrba A."/>
            <person name="Karadedos D.M."/>
            <person name="Michael P."/>
            <person name="Galanis A."/>
            <person name="Sokolowska B."/>
        </authorList>
    </citation>
    <scope>NUCLEOTIDE SEQUENCE [LARGE SCALE GENOMIC DNA]</scope>
    <source>
        <strain evidence="2 3">KKP 3000</strain>
    </source>
</reference>
<dbReference type="Pfam" id="PF01261">
    <property type="entry name" value="AP_endonuc_2"/>
    <property type="match status" value="1"/>
</dbReference>
<organism evidence="2 3">
    <name type="scientific">Alicyclobacillus fastidiosus</name>
    <dbReference type="NCBI Taxonomy" id="392011"/>
    <lineage>
        <taxon>Bacteria</taxon>
        <taxon>Bacillati</taxon>
        <taxon>Bacillota</taxon>
        <taxon>Bacilli</taxon>
        <taxon>Bacillales</taxon>
        <taxon>Alicyclobacillaceae</taxon>
        <taxon>Alicyclobacillus</taxon>
    </lineage>
</organism>
<accession>A0ABV5ABH6</accession>
<protein>
    <submittedName>
        <fullName evidence="2">Sugar phosphate isomerase/epimerase</fullName>
    </submittedName>
</protein>
<dbReference type="RefSeq" id="WP_275472661.1">
    <property type="nucleotide sequence ID" value="NZ_CP162940.1"/>
</dbReference>
<keyword evidence="2" id="KW-0413">Isomerase</keyword>
<dbReference type="SUPFAM" id="SSF51658">
    <property type="entry name" value="Xylose isomerase-like"/>
    <property type="match status" value="1"/>
</dbReference>
<name>A0ABV5ABH6_9BACL</name>
<proteinExistence type="predicted"/>
<evidence type="ECO:0000313" key="3">
    <source>
        <dbReference type="Proteomes" id="UP001579974"/>
    </source>
</evidence>
<dbReference type="InterPro" id="IPR036237">
    <property type="entry name" value="Xyl_isomerase-like_sf"/>
</dbReference>
<gene>
    <name evidence="2" type="ORF">KKP3000_002194</name>
</gene>
<dbReference type="GO" id="GO:0016853">
    <property type="term" value="F:isomerase activity"/>
    <property type="evidence" value="ECO:0007669"/>
    <property type="project" value="UniProtKB-KW"/>
</dbReference>